<accession>A0A2T7P417</accession>
<reference evidence="1 2" key="1">
    <citation type="submission" date="2018-04" db="EMBL/GenBank/DDBJ databases">
        <title>The genome of golden apple snail Pomacea canaliculata provides insight into stress tolerance and invasive adaptation.</title>
        <authorList>
            <person name="Liu C."/>
            <person name="Liu B."/>
            <person name="Ren Y."/>
            <person name="Zhang Y."/>
            <person name="Wang H."/>
            <person name="Li S."/>
            <person name="Jiang F."/>
            <person name="Yin L."/>
            <person name="Zhang G."/>
            <person name="Qian W."/>
            <person name="Fan W."/>
        </authorList>
    </citation>
    <scope>NUCLEOTIDE SEQUENCE [LARGE SCALE GENOMIC DNA]</scope>
    <source>
        <strain evidence="1">SZHN2017</strain>
        <tissue evidence="1">Muscle</tissue>
    </source>
</reference>
<organism evidence="1 2">
    <name type="scientific">Pomacea canaliculata</name>
    <name type="common">Golden apple snail</name>
    <dbReference type="NCBI Taxonomy" id="400727"/>
    <lineage>
        <taxon>Eukaryota</taxon>
        <taxon>Metazoa</taxon>
        <taxon>Spiralia</taxon>
        <taxon>Lophotrochozoa</taxon>
        <taxon>Mollusca</taxon>
        <taxon>Gastropoda</taxon>
        <taxon>Caenogastropoda</taxon>
        <taxon>Architaenioglossa</taxon>
        <taxon>Ampullarioidea</taxon>
        <taxon>Ampullariidae</taxon>
        <taxon>Pomacea</taxon>
    </lineage>
</organism>
<dbReference type="OrthoDB" id="6137831at2759"/>
<comment type="caution">
    <text evidence="1">The sequence shown here is derived from an EMBL/GenBank/DDBJ whole genome shotgun (WGS) entry which is preliminary data.</text>
</comment>
<name>A0A2T7P417_POMCA</name>
<keyword evidence="2" id="KW-1185">Reference proteome</keyword>
<gene>
    <name evidence="1" type="ORF">C0Q70_10735</name>
</gene>
<proteinExistence type="predicted"/>
<sequence length="238" mass="27209">MCVQLNRLWDKEMVEGLDKVLRIDGLEPFIDGLPASVWLECVEPTLSILISLNALRHRRSNLSVKRGAPEVLDSSRSRHGDFEFGPIAIFHHPRRIQQMMLLRFEFLNTVTTDPVELGELHRDPSQSATGSAATRSEWPAMDLMALGDHTVWMLTSRRYITIPAQAHRRAWHGVIGITAIKGGTGDGEDATGMDRTEGRLSTRRSPWNFSRRLVRRARGWKNRLERSIIQRDKHSSRR</sequence>
<dbReference type="Proteomes" id="UP000245119">
    <property type="component" value="Linkage Group LG6"/>
</dbReference>
<dbReference type="AlphaFoldDB" id="A0A2T7P417"/>
<evidence type="ECO:0000313" key="2">
    <source>
        <dbReference type="Proteomes" id="UP000245119"/>
    </source>
</evidence>
<dbReference type="EMBL" id="PZQS01000006">
    <property type="protein sequence ID" value="PVD28150.1"/>
    <property type="molecule type" value="Genomic_DNA"/>
</dbReference>
<protein>
    <submittedName>
        <fullName evidence="1">Uncharacterized protein</fullName>
    </submittedName>
</protein>
<evidence type="ECO:0000313" key="1">
    <source>
        <dbReference type="EMBL" id="PVD28150.1"/>
    </source>
</evidence>